<evidence type="ECO:0000313" key="1">
    <source>
        <dbReference type="EMBL" id="KAG6923551.1"/>
    </source>
</evidence>
<protein>
    <submittedName>
        <fullName evidence="1">Uncharacterized protein</fullName>
    </submittedName>
</protein>
<name>A0A8T1S3X9_CHESE</name>
<comment type="caution">
    <text evidence="1">The sequence shown here is derived from an EMBL/GenBank/DDBJ whole genome shotgun (WGS) entry which is preliminary data.</text>
</comment>
<accession>A0A8T1S3X9</accession>
<proteinExistence type="predicted"/>
<reference evidence="1 2" key="1">
    <citation type="journal article" date="2020" name="G3 (Bethesda)">
        <title>Draft Genome of the Common Snapping Turtle, Chelydra serpentina, a Model for Phenotypic Plasticity in Reptiles.</title>
        <authorList>
            <person name="Das D."/>
            <person name="Singh S.K."/>
            <person name="Bierstedt J."/>
            <person name="Erickson A."/>
            <person name="Galli G.L.J."/>
            <person name="Crossley D.A. 2nd"/>
            <person name="Rhen T."/>
        </authorList>
    </citation>
    <scope>NUCLEOTIDE SEQUENCE [LARGE SCALE GENOMIC DNA]</scope>
    <source>
        <strain evidence="1">KW</strain>
    </source>
</reference>
<feature type="non-terminal residue" evidence="1">
    <location>
        <position position="110"/>
    </location>
</feature>
<dbReference type="Proteomes" id="UP000765507">
    <property type="component" value="Unassembled WGS sequence"/>
</dbReference>
<dbReference type="AlphaFoldDB" id="A0A8T1S3X9"/>
<evidence type="ECO:0000313" key="2">
    <source>
        <dbReference type="Proteomes" id="UP000765507"/>
    </source>
</evidence>
<organism evidence="1 2">
    <name type="scientific">Chelydra serpentina</name>
    <name type="common">Snapping turtle</name>
    <name type="synonym">Testudo serpentina</name>
    <dbReference type="NCBI Taxonomy" id="8475"/>
    <lineage>
        <taxon>Eukaryota</taxon>
        <taxon>Metazoa</taxon>
        <taxon>Chordata</taxon>
        <taxon>Craniata</taxon>
        <taxon>Vertebrata</taxon>
        <taxon>Euteleostomi</taxon>
        <taxon>Archelosauria</taxon>
        <taxon>Testudinata</taxon>
        <taxon>Testudines</taxon>
        <taxon>Cryptodira</taxon>
        <taxon>Durocryptodira</taxon>
        <taxon>Americhelydia</taxon>
        <taxon>Chelydroidea</taxon>
        <taxon>Chelydridae</taxon>
        <taxon>Chelydra</taxon>
    </lineage>
</organism>
<keyword evidence="2" id="KW-1185">Reference proteome</keyword>
<sequence length="110" mass="12636">SAIKAGGVWTQFDDICQSQVHSVSIGKSKETASESILQFLEDELLQVLSHGKDLGDVERKLDCYKECFKTSCIRDAEQKISDLKTDIDELKVYDYIRKFIENVLRNSRFQ</sequence>
<gene>
    <name evidence="1" type="ORF">G0U57_020184</name>
</gene>
<dbReference type="EMBL" id="JAHGAV010000838">
    <property type="protein sequence ID" value="KAG6923551.1"/>
    <property type="molecule type" value="Genomic_DNA"/>
</dbReference>
<feature type="non-terminal residue" evidence="1">
    <location>
        <position position="1"/>
    </location>
</feature>
<dbReference type="OrthoDB" id="9428887at2759"/>